<dbReference type="Gene3D" id="3.40.50.720">
    <property type="entry name" value="NAD(P)-binding Rossmann-like Domain"/>
    <property type="match status" value="1"/>
</dbReference>
<protein>
    <submittedName>
        <fullName evidence="2">Unannotated protein</fullName>
    </submittedName>
</protein>
<dbReference type="PANTHER" id="PTHR33303">
    <property type="entry name" value="CYTOPLASMIC PROTEIN-RELATED"/>
    <property type="match status" value="1"/>
</dbReference>
<dbReference type="AlphaFoldDB" id="A0A6J6F0H3"/>
<proteinExistence type="predicted"/>
<dbReference type="SMART" id="SM00881">
    <property type="entry name" value="CoA_binding"/>
    <property type="match status" value="1"/>
</dbReference>
<evidence type="ECO:0000313" key="2">
    <source>
        <dbReference type="EMBL" id="CAB4582450.1"/>
    </source>
</evidence>
<gene>
    <name evidence="2" type="ORF">UFOPK1755_00617</name>
</gene>
<dbReference type="EMBL" id="CAEZTX010000049">
    <property type="protein sequence ID" value="CAB4582450.1"/>
    <property type="molecule type" value="Genomic_DNA"/>
</dbReference>
<dbReference type="InterPro" id="IPR003781">
    <property type="entry name" value="CoA-bd"/>
</dbReference>
<dbReference type="Pfam" id="PF13380">
    <property type="entry name" value="CoA_binding_2"/>
    <property type="match status" value="1"/>
</dbReference>
<feature type="domain" description="CoA-binding" evidence="1">
    <location>
        <begin position="14"/>
        <end position="108"/>
    </location>
</feature>
<dbReference type="PANTHER" id="PTHR33303:SF2">
    <property type="entry name" value="COA-BINDING DOMAIN-CONTAINING PROTEIN"/>
    <property type="match status" value="1"/>
</dbReference>
<dbReference type="InterPro" id="IPR036291">
    <property type="entry name" value="NAD(P)-bd_dom_sf"/>
</dbReference>
<sequence>MSKVITSDSQLAKLLSKTKRVAVVGISDKEDRPSNGVSRWLQKNSHFELYFVNPTLTTVLGNPCYASLADIPVEIDMVDIFRKVSDIPEVVDEAIEIGAKSIWIQLGLRDEASAERAIAAGLDVAMDLCIKVEYERLAGSISPQG</sequence>
<organism evidence="2">
    <name type="scientific">freshwater metagenome</name>
    <dbReference type="NCBI Taxonomy" id="449393"/>
    <lineage>
        <taxon>unclassified sequences</taxon>
        <taxon>metagenomes</taxon>
        <taxon>ecological metagenomes</taxon>
    </lineage>
</organism>
<name>A0A6J6F0H3_9ZZZZ</name>
<dbReference type="SUPFAM" id="SSF51735">
    <property type="entry name" value="NAD(P)-binding Rossmann-fold domains"/>
    <property type="match status" value="1"/>
</dbReference>
<accession>A0A6J6F0H3</accession>
<reference evidence="2" key="1">
    <citation type="submission" date="2020-05" db="EMBL/GenBank/DDBJ databases">
        <authorList>
            <person name="Chiriac C."/>
            <person name="Salcher M."/>
            <person name="Ghai R."/>
            <person name="Kavagutti S V."/>
        </authorList>
    </citation>
    <scope>NUCLEOTIDE SEQUENCE</scope>
</reference>
<evidence type="ECO:0000259" key="1">
    <source>
        <dbReference type="SMART" id="SM00881"/>
    </source>
</evidence>